<dbReference type="Proteomes" id="UP000639338">
    <property type="component" value="Unassembled WGS sequence"/>
</dbReference>
<evidence type="ECO:0000256" key="1">
    <source>
        <dbReference type="SAM" id="SignalP"/>
    </source>
</evidence>
<sequence>MKIELSLVLLLAVCAFCQNNCGPPGRVCRDSGECCKKYCQHDERCGQEPSENPCSNAYCPGGECWIVDVKQADGTWKPTSKCVY</sequence>
<protein>
    <submittedName>
        <fullName evidence="2">Uncharacterized protein</fullName>
    </submittedName>
</protein>
<feature type="signal peptide" evidence="1">
    <location>
        <begin position="1"/>
        <end position="17"/>
    </location>
</feature>
<dbReference type="EMBL" id="JACMRX010000004">
    <property type="protein sequence ID" value="KAF7991133.1"/>
    <property type="molecule type" value="Genomic_DNA"/>
</dbReference>
<dbReference type="AlphaFoldDB" id="A0A834XRA7"/>
<keyword evidence="1" id="KW-0732">Signal</keyword>
<proteinExistence type="predicted"/>
<evidence type="ECO:0000313" key="2">
    <source>
        <dbReference type="EMBL" id="KAF7991133.1"/>
    </source>
</evidence>
<name>A0A834XRA7_APHGI</name>
<comment type="caution">
    <text evidence="2">The sequence shown here is derived from an EMBL/GenBank/DDBJ whole genome shotgun (WGS) entry which is preliminary data.</text>
</comment>
<reference evidence="2 3" key="1">
    <citation type="submission" date="2020-08" db="EMBL/GenBank/DDBJ databases">
        <title>Aphidius gifuensis genome sequencing and assembly.</title>
        <authorList>
            <person name="Du Z."/>
        </authorList>
    </citation>
    <scope>NUCLEOTIDE SEQUENCE [LARGE SCALE GENOMIC DNA]</scope>
    <source>
        <strain evidence="2">YNYX2018</strain>
        <tissue evidence="2">Adults</tissue>
    </source>
</reference>
<keyword evidence="3" id="KW-1185">Reference proteome</keyword>
<gene>
    <name evidence="2" type="ORF">HCN44_002695</name>
</gene>
<feature type="chain" id="PRO_5032744439" evidence="1">
    <location>
        <begin position="18"/>
        <end position="84"/>
    </location>
</feature>
<accession>A0A834XRA7</accession>
<evidence type="ECO:0000313" key="3">
    <source>
        <dbReference type="Proteomes" id="UP000639338"/>
    </source>
</evidence>
<organism evidence="2 3">
    <name type="scientific">Aphidius gifuensis</name>
    <name type="common">Parasitoid wasp</name>
    <dbReference type="NCBI Taxonomy" id="684658"/>
    <lineage>
        <taxon>Eukaryota</taxon>
        <taxon>Metazoa</taxon>
        <taxon>Ecdysozoa</taxon>
        <taxon>Arthropoda</taxon>
        <taxon>Hexapoda</taxon>
        <taxon>Insecta</taxon>
        <taxon>Pterygota</taxon>
        <taxon>Neoptera</taxon>
        <taxon>Endopterygota</taxon>
        <taxon>Hymenoptera</taxon>
        <taxon>Apocrita</taxon>
        <taxon>Ichneumonoidea</taxon>
        <taxon>Braconidae</taxon>
        <taxon>Aphidiinae</taxon>
        <taxon>Aphidius</taxon>
    </lineage>
</organism>